<feature type="transmembrane region" description="Helical" evidence="1">
    <location>
        <begin position="6"/>
        <end position="27"/>
    </location>
</feature>
<feature type="transmembrane region" description="Helical" evidence="1">
    <location>
        <begin position="117"/>
        <end position="135"/>
    </location>
</feature>
<feature type="transmembrane region" description="Helical" evidence="1">
    <location>
        <begin position="167"/>
        <end position="199"/>
    </location>
</feature>
<feature type="transmembrane region" description="Helical" evidence="1">
    <location>
        <begin position="270"/>
        <end position="290"/>
    </location>
</feature>
<feature type="transmembrane region" description="Helical" evidence="1">
    <location>
        <begin position="211"/>
        <end position="228"/>
    </location>
</feature>
<dbReference type="AlphaFoldDB" id="A0A1F8F705"/>
<feature type="transmembrane region" description="Helical" evidence="1">
    <location>
        <begin position="350"/>
        <end position="371"/>
    </location>
</feature>
<evidence type="ECO:0000256" key="1">
    <source>
        <dbReference type="SAM" id="Phobius"/>
    </source>
</evidence>
<name>A0A1F8F705_9BACT</name>
<evidence type="ECO:0000313" key="2">
    <source>
        <dbReference type="EMBL" id="OGN08937.1"/>
    </source>
</evidence>
<gene>
    <name evidence="2" type="ORF">A3C61_02685</name>
</gene>
<feature type="transmembrane region" description="Helical" evidence="1">
    <location>
        <begin position="302"/>
        <end position="330"/>
    </location>
</feature>
<protein>
    <recommendedName>
        <fullName evidence="4">Glycosyltransferase RgtA/B/C/D-like domain-containing protein</fullName>
    </recommendedName>
</protein>
<accession>A0A1F8F705</accession>
<reference evidence="2 3" key="1">
    <citation type="journal article" date="2016" name="Nat. Commun.">
        <title>Thousands of microbial genomes shed light on interconnected biogeochemical processes in an aquifer system.</title>
        <authorList>
            <person name="Anantharaman K."/>
            <person name="Brown C.T."/>
            <person name="Hug L.A."/>
            <person name="Sharon I."/>
            <person name="Castelle C.J."/>
            <person name="Probst A.J."/>
            <person name="Thomas B.C."/>
            <person name="Singh A."/>
            <person name="Wilkins M.J."/>
            <person name="Karaoz U."/>
            <person name="Brodie E.L."/>
            <person name="Williams K.H."/>
            <person name="Hubbard S.S."/>
            <person name="Banfield J.F."/>
        </authorList>
    </citation>
    <scope>NUCLEOTIDE SEQUENCE [LARGE SCALE GENOMIC DNA]</scope>
</reference>
<evidence type="ECO:0008006" key="4">
    <source>
        <dbReference type="Google" id="ProtNLM"/>
    </source>
</evidence>
<proteinExistence type="predicted"/>
<dbReference type="Proteomes" id="UP000178908">
    <property type="component" value="Unassembled WGS sequence"/>
</dbReference>
<keyword evidence="1" id="KW-0472">Membrane</keyword>
<organism evidence="2 3">
    <name type="scientific">Candidatus Yanofskybacteria bacterium RIFCSPHIGHO2_02_FULL_39_10</name>
    <dbReference type="NCBI Taxonomy" id="1802674"/>
    <lineage>
        <taxon>Bacteria</taxon>
        <taxon>Candidatus Yanofskyibacteriota</taxon>
    </lineage>
</organism>
<keyword evidence="1" id="KW-1133">Transmembrane helix</keyword>
<keyword evidence="1" id="KW-0812">Transmembrane</keyword>
<sequence length="522" mass="59904">MNKSIIKISSVLIVISISFLFALSIMVKVDFATADLGRHLKNGEIILNGTAEARNAVLHTNFYSYTEPNFPFVNHHWGSGVIFYLTEKISGFNGLSLLYLVFSLATFWIFFKLACEKSGLLTVSLISMFAIPIIASRAEIRPEIFTYFFCGVFLYICKKIIDGRISPYYLLFLPIFQLIWVNLHTGFIFGPFIVGTYAIDLLIRKYEARALVKRFIVILIFIIIAIFINPSGVKGALLPFTIFSNYGYKIVENQSIPFLVNLGVGNRLAFTQYEVLLALTILTFGSMLLLKRKEIDLPQMFFTIVFATMSFLAIRYFPLFGFFAIPAVSLASNQLYGSFDKKILYTNKVILIKVLMTLLLIFSFIFTLVYISKNKGRMGIGLAPGSDAAASFFKTNLVRGPILNNYDIGGYLIYYLYPEKVFYDNRPEAYSTSFSQDIYVASLQDDNLFKKIDEEYVFNSIFFYYRDYTPWGQAFLTRMIYDSDWAPVFVDDKNLILLRRNEQNRSIIEKYEIPKEVFQVRG</sequence>
<feature type="transmembrane region" description="Helical" evidence="1">
    <location>
        <begin position="92"/>
        <end position="111"/>
    </location>
</feature>
<evidence type="ECO:0000313" key="3">
    <source>
        <dbReference type="Proteomes" id="UP000178908"/>
    </source>
</evidence>
<dbReference type="EMBL" id="MGJO01000037">
    <property type="protein sequence ID" value="OGN08937.1"/>
    <property type="molecule type" value="Genomic_DNA"/>
</dbReference>
<comment type="caution">
    <text evidence="2">The sequence shown here is derived from an EMBL/GenBank/DDBJ whole genome shotgun (WGS) entry which is preliminary data.</text>
</comment>